<dbReference type="GO" id="GO:0005634">
    <property type="term" value="C:nucleus"/>
    <property type="evidence" value="ECO:0007669"/>
    <property type="project" value="TreeGrafter"/>
</dbReference>
<dbReference type="InterPro" id="IPR056755">
    <property type="entry name" value="DSRM_2"/>
</dbReference>
<evidence type="ECO:0000256" key="15">
    <source>
        <dbReference type="ARBA" id="ARBA00023211"/>
    </source>
</evidence>
<evidence type="ECO:0000256" key="6">
    <source>
        <dbReference type="ARBA" id="ARBA00022737"/>
    </source>
</evidence>
<proteinExistence type="inferred from homology"/>
<dbReference type="GO" id="GO:0003723">
    <property type="term" value="F:RNA binding"/>
    <property type="evidence" value="ECO:0007669"/>
    <property type="project" value="UniProtKB-UniRule"/>
</dbReference>
<feature type="domain" description="RNase III" evidence="20">
    <location>
        <begin position="1060"/>
        <end position="1227"/>
    </location>
</feature>
<dbReference type="Gene3D" id="3.40.50.300">
    <property type="entry name" value="P-loop containing nucleotide triphosphate hydrolases"/>
    <property type="match status" value="2"/>
</dbReference>
<dbReference type="GO" id="GO:0005524">
    <property type="term" value="F:ATP binding"/>
    <property type="evidence" value="ECO:0007669"/>
    <property type="project" value="UniProtKB-KW"/>
</dbReference>
<dbReference type="FunFam" id="3.40.50.300:FF:001988">
    <property type="entry name" value="Dicer-like protein 1"/>
    <property type="match status" value="1"/>
</dbReference>
<dbReference type="PANTHER" id="PTHR14950">
    <property type="entry name" value="DICER-RELATED"/>
    <property type="match status" value="1"/>
</dbReference>
<keyword evidence="7" id="KW-0547">Nucleotide-binding</keyword>
<feature type="domain" description="Helicase ATP-binding" evidence="22">
    <location>
        <begin position="157"/>
        <end position="339"/>
    </location>
</feature>
<keyword evidence="13 17" id="KW-0694">RNA-binding</keyword>
<evidence type="ECO:0000259" key="20">
    <source>
        <dbReference type="PROSITE" id="PS50142"/>
    </source>
</evidence>
<reference evidence="25 26" key="1">
    <citation type="submission" date="2019-09" db="EMBL/GenBank/DDBJ databases">
        <title>The hologenome of the rock-dwelling lichen Lasallia pustulata.</title>
        <authorList>
            <person name="Greshake Tzovaras B."/>
            <person name="Segers F."/>
            <person name="Bicker A."/>
            <person name="Dal Grande F."/>
            <person name="Otte J."/>
            <person name="Hankeln T."/>
            <person name="Schmitt I."/>
            <person name="Ebersberger I."/>
        </authorList>
    </citation>
    <scope>NUCLEOTIDE SEQUENCE [LARGE SCALE GENOMIC DNA]</scope>
    <source>
        <strain evidence="25">A1-1</strain>
    </source>
</reference>
<sequence>MGVSIDIPYCRKEEQSHDEESPAISRPSVEESDIVRNSIFRLDSNEVLTHTSDKRQKRFTDSGIEPSMEDIEGYSTDSGSEDNNDAGPKSHRETERRRAQNAIFNSWVATCAERETKEEVRAAAASAEDDQLSIRNLMSKQESTVIITDPREYQVELFEKAKRQNIIAVLDTGSGKTLIAVLLLRFMLDQELTDRALGKRRRIAFFLVDCVTLVFQQFAVLECNLDQKVERFCGDMGCDLWKKEEWEKHFKENMVIVCTVEVLYNCLMHSFITIDQISLLIFDEAHHAKKNHAYARIIRDFYLAENDPAKRPKIFGMTASPVDARVDVVQAAKELETLLHSQIATTSDLSLLRVSISRPDESIAVYRKLVPPYETSFCAEMKSKFGDLEGLSKLFQYSREASSQLGEWCADQVWSLGLADAEAGKVERKAERLFLAEKETRPIEVLDAEIAELREAMSMVKNHTFVPPSTSGNSISPKVRFLQEYLQLVFEKPSDAKCIVFVKRRYTARLLGELFARIGTPHLRLGILIGTRQGEAGDIKVTFRQQVVTLMKFRKGYLNCLFATSIAEEGLDIPDCNLIIRFDLYDTLIQYIQSRGRARHTNSKYIHMIENGNKTHLQGIRDVRSGEVVMRRFCEALPADRLLQGNDCTLEGALAKDRSMRTYTEPLTGAKLTYGSSLSVLAHFVGCLPHDNETILQATYIMNVENRQYICEVILPQNSPIRSAVGRPSSTKAIAKRSAAFEACMLLRNGEYLDAHLLPTYHKHLPVMRNALLALNMKKSNAYDMRIKPDLWEETRGAIPQVLYLTILELESPEGLDRPCQPLAILTRTRLPAFPPFVLHLNSGQSSQVLCTSVASSLQVTALSLEKLTSFTLRIFKDIFAKVYQVDPSQMSYWLAPIIQSQRQDKTSEHPDALLDWPALDLVQSCEELPWTMETPHNQLANRFLVDRWDGGRRFFSVGVVPGMHPLDPVPPGCAPCKYRLNILDYSVSLFAKSRARATWCHDQPVIEAHRILHRRNWLDQIDEKEKEQRTLAFVCPEPLRISALPTDVVAMAYMFPAIISRLESYLIVLEACSMLHLDVKPHLALEAFTKDSDNTEDHRDEQIHYQRGMGKNYERLEFLGDCFLKMATSISLFSQNPENDEFEYHVKRMLLICNKNLYTTAVKTRLYEYIRSQSFSRRTWYPEGLKLLEGKGHKKTGKEIVKHHLGDKTIADVCEAVIGAALLSWDGTANMDMAVKAVTALVASPDHDVSRWDDYYRLYTKPAYQLAQASASQLDLAAKVEQKHDYHFKYPRLLRSAFVHPSYPFSWEKVPCYQRLEFLGDSLLDMACINFLFYRYPERDPQWLTEHKMAMVSNRFLGALCARLGFHKHIRYSSSLLELQIRDYVTEIAEAEKESNGARDYWTAVKNPPKCLPDMVEAYIGAVFVDSEFNYSEVERFFKTHIEWFFEDMSIYDTFANNHPTTYLNNLLTLTYGCINYRVMANELPSCDGSPIRVIAAVMIHNEIIAEGTASSGKYAKVKASSNALELLKGLAPFEFRMQYRCNCTKAAEQDEGLGKKMEEVVGSAI</sequence>
<dbReference type="InterPro" id="IPR003100">
    <property type="entry name" value="PAZ_dom"/>
</dbReference>
<dbReference type="CDD" id="cd18802">
    <property type="entry name" value="SF2_C_dicer"/>
    <property type="match status" value="1"/>
</dbReference>
<dbReference type="FunFam" id="1.10.1520.10:FF:000026">
    <property type="entry name" value="Dicer-like protein 1"/>
    <property type="match status" value="1"/>
</dbReference>
<dbReference type="SUPFAM" id="SSF52540">
    <property type="entry name" value="P-loop containing nucleoside triphosphate hydrolases"/>
    <property type="match status" value="1"/>
</dbReference>
<dbReference type="FunFam" id="1.10.1520.10:FF:000015">
    <property type="entry name" value="Dicer-like protein 1"/>
    <property type="match status" value="1"/>
</dbReference>
<evidence type="ECO:0000256" key="11">
    <source>
        <dbReference type="ARBA" id="ARBA00022840"/>
    </source>
</evidence>
<dbReference type="GO" id="GO:0004386">
    <property type="term" value="F:helicase activity"/>
    <property type="evidence" value="ECO:0007669"/>
    <property type="project" value="UniProtKB-KW"/>
</dbReference>
<evidence type="ECO:0000256" key="18">
    <source>
        <dbReference type="SAM" id="MobiDB-lite"/>
    </source>
</evidence>
<evidence type="ECO:0000256" key="12">
    <source>
        <dbReference type="ARBA" id="ARBA00022842"/>
    </source>
</evidence>
<keyword evidence="14" id="KW-0051">Antiviral defense</keyword>
<evidence type="ECO:0000256" key="2">
    <source>
        <dbReference type="ARBA" id="ARBA00001946"/>
    </source>
</evidence>
<dbReference type="Proteomes" id="UP000324767">
    <property type="component" value="Unassembled WGS sequence"/>
</dbReference>
<dbReference type="SMART" id="SM00535">
    <property type="entry name" value="RIBOc"/>
    <property type="match status" value="2"/>
</dbReference>
<evidence type="ECO:0000259" key="22">
    <source>
        <dbReference type="PROSITE" id="PS51192"/>
    </source>
</evidence>
<comment type="cofactor">
    <cofactor evidence="1">
        <name>Mn(2+)</name>
        <dbReference type="ChEBI" id="CHEBI:29035"/>
    </cofactor>
</comment>
<dbReference type="Pfam" id="PF00271">
    <property type="entry name" value="Helicase_C"/>
    <property type="match status" value="1"/>
</dbReference>
<keyword evidence="15" id="KW-0464">Manganese</keyword>
<evidence type="ECO:0000259" key="21">
    <source>
        <dbReference type="PROSITE" id="PS50821"/>
    </source>
</evidence>
<accession>A0A5M8PES5</accession>
<dbReference type="InterPro" id="IPR038248">
    <property type="entry name" value="Dicer_dimer_sf"/>
</dbReference>
<evidence type="ECO:0000313" key="25">
    <source>
        <dbReference type="EMBL" id="KAA6407593.1"/>
    </source>
</evidence>
<dbReference type="GO" id="GO:0005737">
    <property type="term" value="C:cytoplasm"/>
    <property type="evidence" value="ECO:0007669"/>
    <property type="project" value="TreeGrafter"/>
</dbReference>
<dbReference type="PROSITE" id="PS00517">
    <property type="entry name" value="RNASE_3_1"/>
    <property type="match status" value="1"/>
</dbReference>
<feature type="region of interest" description="Disordered" evidence="18">
    <location>
        <begin position="1"/>
        <end position="32"/>
    </location>
</feature>
<dbReference type="PROSITE" id="PS51194">
    <property type="entry name" value="HELICASE_CTER"/>
    <property type="match status" value="1"/>
</dbReference>
<dbReference type="Pfam" id="PF24995">
    <property type="entry name" value="DSRM_2"/>
    <property type="match status" value="1"/>
</dbReference>
<dbReference type="FunFam" id="3.30.160.380:FF:000004">
    <property type="entry name" value="Dicer-like protein 1"/>
    <property type="match status" value="1"/>
</dbReference>
<dbReference type="PANTHER" id="PTHR14950:SF62">
    <property type="entry name" value="DICER-LIKE PROTEIN 1"/>
    <property type="match status" value="1"/>
</dbReference>
<dbReference type="GO" id="GO:0004525">
    <property type="term" value="F:ribonuclease III activity"/>
    <property type="evidence" value="ECO:0007669"/>
    <property type="project" value="InterPro"/>
</dbReference>
<evidence type="ECO:0000313" key="26">
    <source>
        <dbReference type="Proteomes" id="UP000324767"/>
    </source>
</evidence>
<dbReference type="Gene3D" id="1.10.1520.10">
    <property type="entry name" value="Ribonuclease III domain"/>
    <property type="match status" value="2"/>
</dbReference>
<dbReference type="InterPro" id="IPR006935">
    <property type="entry name" value="Helicase/UvrB_N"/>
</dbReference>
<protein>
    <recommendedName>
        <fullName evidence="3">Dicer-like protein 1</fullName>
    </recommendedName>
</protein>
<dbReference type="InterPro" id="IPR005034">
    <property type="entry name" value="Dicer_dimerisation"/>
</dbReference>
<dbReference type="Gene3D" id="3.30.160.380">
    <property type="entry name" value="Dicer dimerisation domain"/>
    <property type="match status" value="1"/>
</dbReference>
<dbReference type="PROSITE" id="PS50142">
    <property type="entry name" value="RNASE_3_2"/>
    <property type="match status" value="2"/>
</dbReference>
<evidence type="ECO:0000256" key="10">
    <source>
        <dbReference type="ARBA" id="ARBA00022833"/>
    </source>
</evidence>
<comment type="cofactor">
    <cofactor evidence="2">
        <name>Mg(2+)</name>
        <dbReference type="ChEBI" id="CHEBI:18420"/>
    </cofactor>
</comment>
<dbReference type="InterPro" id="IPR036389">
    <property type="entry name" value="RNase_III_sf"/>
</dbReference>
<feature type="domain" description="DRBM" evidence="19">
    <location>
        <begin position="1460"/>
        <end position="1531"/>
    </location>
</feature>
<feature type="domain" description="PAZ" evidence="21">
    <location>
        <begin position="918"/>
        <end position="1044"/>
    </location>
</feature>
<keyword evidence="11" id="KW-0067">ATP-binding</keyword>
<gene>
    <name evidence="25" type="ORF">FRX48_08431</name>
</gene>
<dbReference type="InterPro" id="IPR027417">
    <property type="entry name" value="P-loop_NTPase"/>
</dbReference>
<dbReference type="CDD" id="cd00593">
    <property type="entry name" value="RIBOc"/>
    <property type="match status" value="2"/>
</dbReference>
<dbReference type="OrthoDB" id="416741at2759"/>
<dbReference type="InterPro" id="IPR014001">
    <property type="entry name" value="Helicase_ATP-bd"/>
</dbReference>
<dbReference type="SMART" id="SM00487">
    <property type="entry name" value="DEXDc"/>
    <property type="match status" value="1"/>
</dbReference>
<dbReference type="SUPFAM" id="SSF69065">
    <property type="entry name" value="RNase III domain-like"/>
    <property type="match status" value="2"/>
</dbReference>
<feature type="domain" description="Helicase C-terminal" evidence="23">
    <location>
        <begin position="481"/>
        <end position="644"/>
    </location>
</feature>
<keyword evidence="8" id="KW-0378">Hydrolase</keyword>
<dbReference type="PROSITE" id="PS51327">
    <property type="entry name" value="DICER_DSRBF"/>
    <property type="match status" value="1"/>
</dbReference>
<evidence type="ECO:0000256" key="7">
    <source>
        <dbReference type="ARBA" id="ARBA00022741"/>
    </source>
</evidence>
<dbReference type="Pfam" id="PF04851">
    <property type="entry name" value="ResIII"/>
    <property type="match status" value="1"/>
</dbReference>
<evidence type="ECO:0000259" key="24">
    <source>
        <dbReference type="PROSITE" id="PS51327"/>
    </source>
</evidence>
<feature type="compositionally biased region" description="Basic and acidic residues" evidence="18">
    <location>
        <begin position="88"/>
        <end position="97"/>
    </location>
</feature>
<comment type="caution">
    <text evidence="25">The sequence shown here is derived from an EMBL/GenBank/DDBJ whole genome shotgun (WGS) entry which is preliminary data.</text>
</comment>
<organism evidence="25 26">
    <name type="scientific">Lasallia pustulata</name>
    <dbReference type="NCBI Taxonomy" id="136370"/>
    <lineage>
        <taxon>Eukaryota</taxon>
        <taxon>Fungi</taxon>
        <taxon>Dikarya</taxon>
        <taxon>Ascomycota</taxon>
        <taxon>Pezizomycotina</taxon>
        <taxon>Lecanoromycetes</taxon>
        <taxon>OSLEUM clade</taxon>
        <taxon>Umbilicariomycetidae</taxon>
        <taxon>Umbilicariales</taxon>
        <taxon>Umbilicariaceae</taxon>
        <taxon>Lasallia</taxon>
    </lineage>
</organism>
<evidence type="ECO:0000256" key="13">
    <source>
        <dbReference type="ARBA" id="ARBA00022884"/>
    </source>
</evidence>
<keyword evidence="9" id="KW-0347">Helicase</keyword>
<evidence type="ECO:0000256" key="5">
    <source>
        <dbReference type="ARBA" id="ARBA00022723"/>
    </source>
</evidence>
<keyword evidence="4" id="KW-0930">Antiviral protein</keyword>
<feature type="compositionally biased region" description="Basic and acidic residues" evidence="18">
    <location>
        <begin position="51"/>
        <end position="60"/>
    </location>
</feature>
<feature type="region of interest" description="Disordered" evidence="18">
    <location>
        <begin position="45"/>
        <end position="97"/>
    </location>
</feature>
<evidence type="ECO:0000256" key="17">
    <source>
        <dbReference type="PROSITE-ProRule" id="PRU00657"/>
    </source>
</evidence>
<dbReference type="InterPro" id="IPR014720">
    <property type="entry name" value="dsRBD_dom"/>
</dbReference>
<dbReference type="InterPro" id="IPR000999">
    <property type="entry name" value="RNase_III_dom"/>
</dbReference>
<evidence type="ECO:0000256" key="8">
    <source>
        <dbReference type="ARBA" id="ARBA00022801"/>
    </source>
</evidence>
<feature type="domain" description="RNase III" evidence="20">
    <location>
        <begin position="1278"/>
        <end position="1429"/>
    </location>
</feature>
<feature type="domain" description="Dicer dsRNA-binding fold" evidence="24">
    <location>
        <begin position="677"/>
        <end position="767"/>
    </location>
</feature>
<evidence type="ECO:0000256" key="4">
    <source>
        <dbReference type="ARBA" id="ARBA00022721"/>
    </source>
</evidence>
<evidence type="ECO:0000259" key="23">
    <source>
        <dbReference type="PROSITE" id="PS51194"/>
    </source>
</evidence>
<dbReference type="PROSITE" id="PS50137">
    <property type="entry name" value="DS_RBD"/>
    <property type="match status" value="1"/>
</dbReference>
<dbReference type="Pfam" id="PF00636">
    <property type="entry name" value="Ribonuclease_3"/>
    <property type="match status" value="2"/>
</dbReference>
<dbReference type="EMBL" id="VXIT01000016">
    <property type="protein sequence ID" value="KAA6407593.1"/>
    <property type="molecule type" value="Genomic_DNA"/>
</dbReference>
<evidence type="ECO:0000259" key="19">
    <source>
        <dbReference type="PROSITE" id="PS50137"/>
    </source>
</evidence>
<evidence type="ECO:0000256" key="9">
    <source>
        <dbReference type="ARBA" id="ARBA00022806"/>
    </source>
</evidence>
<feature type="compositionally biased region" description="Basic and acidic residues" evidence="18">
    <location>
        <begin position="9"/>
        <end position="20"/>
    </location>
</feature>
<name>A0A5M8PES5_9LECA</name>
<evidence type="ECO:0000256" key="3">
    <source>
        <dbReference type="ARBA" id="ARBA00020797"/>
    </source>
</evidence>
<dbReference type="GO" id="GO:0003677">
    <property type="term" value="F:DNA binding"/>
    <property type="evidence" value="ECO:0007669"/>
    <property type="project" value="InterPro"/>
</dbReference>
<dbReference type="CDD" id="cd18034">
    <property type="entry name" value="DEXHc_dicer"/>
    <property type="match status" value="1"/>
</dbReference>
<dbReference type="GO" id="GO:0030422">
    <property type="term" value="P:siRNA processing"/>
    <property type="evidence" value="ECO:0007669"/>
    <property type="project" value="TreeGrafter"/>
</dbReference>
<evidence type="ECO:0000256" key="16">
    <source>
        <dbReference type="ARBA" id="ARBA00035116"/>
    </source>
</evidence>
<dbReference type="Pfam" id="PF03368">
    <property type="entry name" value="Dicer_dimer"/>
    <property type="match status" value="1"/>
</dbReference>
<keyword evidence="6" id="KW-0677">Repeat</keyword>
<dbReference type="PROSITE" id="PS51192">
    <property type="entry name" value="HELICASE_ATP_BIND_1"/>
    <property type="match status" value="1"/>
</dbReference>
<dbReference type="PROSITE" id="PS50821">
    <property type="entry name" value="PAZ"/>
    <property type="match status" value="1"/>
</dbReference>
<evidence type="ECO:0000256" key="14">
    <source>
        <dbReference type="ARBA" id="ARBA00023118"/>
    </source>
</evidence>
<dbReference type="SMART" id="SM00490">
    <property type="entry name" value="HELICc"/>
    <property type="match status" value="1"/>
</dbReference>
<comment type="similarity">
    <text evidence="16 17">Belongs to the helicase family. Dicer subfamily.</text>
</comment>
<dbReference type="GO" id="GO:0046872">
    <property type="term" value="F:metal ion binding"/>
    <property type="evidence" value="ECO:0007669"/>
    <property type="project" value="UniProtKB-KW"/>
</dbReference>
<evidence type="ECO:0000256" key="1">
    <source>
        <dbReference type="ARBA" id="ARBA00001936"/>
    </source>
</evidence>
<dbReference type="GO" id="GO:0050688">
    <property type="term" value="P:regulation of defense response to virus"/>
    <property type="evidence" value="ECO:0007669"/>
    <property type="project" value="UniProtKB-KW"/>
</dbReference>
<keyword evidence="5" id="KW-0479">Metal-binding</keyword>
<dbReference type="GO" id="GO:0051607">
    <property type="term" value="P:defense response to virus"/>
    <property type="evidence" value="ECO:0007669"/>
    <property type="project" value="UniProtKB-KW"/>
</dbReference>
<dbReference type="InterPro" id="IPR001650">
    <property type="entry name" value="Helicase_C-like"/>
</dbReference>
<keyword evidence="10" id="KW-0862">Zinc</keyword>
<keyword evidence="12" id="KW-0460">Magnesium</keyword>